<sequence>MQKILLVSIVQDVCEFELKFTDLFTDCDSGNRGDNCDLIEGEMAM</sequence>
<dbReference type="KEGG" id="swp:swp_4521"/>
<dbReference type="EMBL" id="CP000472">
    <property type="protein sequence ID" value="ACJ31164.1"/>
    <property type="molecule type" value="Genomic_DNA"/>
</dbReference>
<dbReference type="AlphaFoldDB" id="B8CUH2"/>
<evidence type="ECO:0000313" key="1">
    <source>
        <dbReference type="EMBL" id="ACJ31164.1"/>
    </source>
</evidence>
<keyword evidence="2" id="KW-1185">Reference proteome</keyword>
<accession>B8CUH2</accession>
<name>B8CUH2_SHEPW</name>
<evidence type="ECO:0000313" key="2">
    <source>
        <dbReference type="Proteomes" id="UP000000753"/>
    </source>
</evidence>
<organism evidence="1 2">
    <name type="scientific">Shewanella piezotolerans (strain WP3 / JCM 13877)</name>
    <dbReference type="NCBI Taxonomy" id="225849"/>
    <lineage>
        <taxon>Bacteria</taxon>
        <taxon>Pseudomonadati</taxon>
        <taxon>Pseudomonadota</taxon>
        <taxon>Gammaproteobacteria</taxon>
        <taxon>Alteromonadales</taxon>
        <taxon>Shewanellaceae</taxon>
        <taxon>Shewanella</taxon>
    </lineage>
</organism>
<reference evidence="1 2" key="1">
    <citation type="journal article" date="2008" name="PLoS ONE">
        <title>Environmental adaptation: genomic analysis of the piezotolerant and psychrotolerant deep-sea iron reducing bacterium Shewanella piezotolerans WP3.</title>
        <authorList>
            <person name="Wang F."/>
            <person name="Wang J."/>
            <person name="Jian H."/>
            <person name="Zhang B."/>
            <person name="Li S."/>
            <person name="Wang F."/>
            <person name="Zeng X."/>
            <person name="Gao L."/>
            <person name="Bartlett D.H."/>
            <person name="Yu J."/>
            <person name="Hu S."/>
            <person name="Xiao X."/>
        </authorList>
    </citation>
    <scope>NUCLEOTIDE SEQUENCE [LARGE SCALE GENOMIC DNA]</scope>
    <source>
        <strain evidence="2">WP3 / JCM 13877</strain>
    </source>
</reference>
<proteinExistence type="predicted"/>
<dbReference type="Proteomes" id="UP000000753">
    <property type="component" value="Chromosome"/>
</dbReference>
<dbReference type="HOGENOM" id="CLU_3205224_0_0_6"/>
<protein>
    <submittedName>
        <fullName evidence="1">Uncharacterized protein</fullName>
    </submittedName>
</protein>
<gene>
    <name evidence="1" type="ordered locus">swp_4521</name>
</gene>